<keyword evidence="3" id="KW-0444">Lipid biosynthesis</keyword>
<dbReference type="HOGENOM" id="CLU_1380193_0_0_1"/>
<evidence type="ECO:0000259" key="8">
    <source>
        <dbReference type="Pfam" id="PF08541"/>
    </source>
</evidence>
<dbReference type="InterPro" id="IPR013747">
    <property type="entry name" value="ACP_syn_III_C"/>
</dbReference>
<evidence type="ECO:0000313" key="10">
    <source>
        <dbReference type="EMBL" id="EFJ14049.1"/>
    </source>
</evidence>
<reference evidence="10 11" key="1">
    <citation type="journal article" date="2011" name="Science">
        <title>The Selaginella genome identifies genetic changes associated with the evolution of vascular plants.</title>
        <authorList>
            <person name="Banks J.A."/>
            <person name="Nishiyama T."/>
            <person name="Hasebe M."/>
            <person name="Bowman J.L."/>
            <person name="Gribskov M."/>
            <person name="dePamphilis C."/>
            <person name="Albert V.A."/>
            <person name="Aono N."/>
            <person name="Aoyama T."/>
            <person name="Ambrose B.A."/>
            <person name="Ashton N.W."/>
            <person name="Axtell M.J."/>
            <person name="Barker E."/>
            <person name="Barker M.S."/>
            <person name="Bennetzen J.L."/>
            <person name="Bonawitz N.D."/>
            <person name="Chapple C."/>
            <person name="Cheng C."/>
            <person name="Correa L.G."/>
            <person name="Dacre M."/>
            <person name="DeBarry J."/>
            <person name="Dreyer I."/>
            <person name="Elias M."/>
            <person name="Engstrom E.M."/>
            <person name="Estelle M."/>
            <person name="Feng L."/>
            <person name="Finet C."/>
            <person name="Floyd S.K."/>
            <person name="Frommer W.B."/>
            <person name="Fujita T."/>
            <person name="Gramzow L."/>
            <person name="Gutensohn M."/>
            <person name="Harholt J."/>
            <person name="Hattori M."/>
            <person name="Heyl A."/>
            <person name="Hirai T."/>
            <person name="Hiwatashi Y."/>
            <person name="Ishikawa M."/>
            <person name="Iwata M."/>
            <person name="Karol K.G."/>
            <person name="Koehler B."/>
            <person name="Kolukisaoglu U."/>
            <person name="Kubo M."/>
            <person name="Kurata T."/>
            <person name="Lalonde S."/>
            <person name="Li K."/>
            <person name="Li Y."/>
            <person name="Litt A."/>
            <person name="Lyons E."/>
            <person name="Manning G."/>
            <person name="Maruyama T."/>
            <person name="Michael T.P."/>
            <person name="Mikami K."/>
            <person name="Miyazaki S."/>
            <person name="Morinaga S."/>
            <person name="Murata T."/>
            <person name="Mueller-Roeber B."/>
            <person name="Nelson D.R."/>
            <person name="Obara M."/>
            <person name="Oguri Y."/>
            <person name="Olmstead R.G."/>
            <person name="Onodera N."/>
            <person name="Petersen B.L."/>
            <person name="Pils B."/>
            <person name="Prigge M."/>
            <person name="Rensing S.A."/>
            <person name="Riano-Pachon D.M."/>
            <person name="Roberts A.W."/>
            <person name="Sato Y."/>
            <person name="Scheller H.V."/>
            <person name="Schulz B."/>
            <person name="Schulz C."/>
            <person name="Shakirov E.V."/>
            <person name="Shibagaki N."/>
            <person name="Shinohara N."/>
            <person name="Shippen D.E."/>
            <person name="Soerensen I."/>
            <person name="Sotooka R."/>
            <person name="Sugimoto N."/>
            <person name="Sugita M."/>
            <person name="Sumikawa N."/>
            <person name="Tanurdzic M."/>
            <person name="Theissen G."/>
            <person name="Ulvskov P."/>
            <person name="Wakazuki S."/>
            <person name="Weng J.K."/>
            <person name="Willats W.W."/>
            <person name="Wipf D."/>
            <person name="Wolf P.G."/>
            <person name="Yang L."/>
            <person name="Zimmer A.D."/>
            <person name="Zhu Q."/>
            <person name="Mitros T."/>
            <person name="Hellsten U."/>
            <person name="Loque D."/>
            <person name="Otillar R."/>
            <person name="Salamov A."/>
            <person name="Schmutz J."/>
            <person name="Shapiro H."/>
            <person name="Lindquist E."/>
            <person name="Lucas S."/>
            <person name="Rokhsar D."/>
            <person name="Grigoriev I.V."/>
        </authorList>
    </citation>
    <scope>NUCLEOTIDE SEQUENCE [LARGE SCALE GENOMIC DNA]</scope>
</reference>
<proteinExistence type="inferred from homology"/>
<dbReference type="SUPFAM" id="SSF53901">
    <property type="entry name" value="Thiolase-like"/>
    <property type="match status" value="1"/>
</dbReference>
<evidence type="ECO:0000256" key="2">
    <source>
        <dbReference type="ARBA" id="ARBA00008642"/>
    </source>
</evidence>
<dbReference type="AlphaFoldDB" id="D8SND5"/>
<evidence type="ECO:0000256" key="3">
    <source>
        <dbReference type="ARBA" id="ARBA00022516"/>
    </source>
</evidence>
<dbReference type="Gene3D" id="3.40.47.10">
    <property type="match status" value="2"/>
</dbReference>
<dbReference type="STRING" id="88036.D8SND5"/>
<evidence type="ECO:0000313" key="11">
    <source>
        <dbReference type="Proteomes" id="UP000001514"/>
    </source>
</evidence>
<comment type="similarity">
    <text evidence="2">Belongs to the thiolase-like superfamily. FabH family.</text>
</comment>
<dbReference type="InParanoid" id="D8SND5"/>
<dbReference type="Gramene" id="EFJ14049">
    <property type="protein sequence ID" value="EFJ14049"/>
    <property type="gene ID" value="SELMODRAFT_423968"/>
</dbReference>
<feature type="domain" description="Beta-ketoacyl-[acyl-carrier-protein] synthase III N-terminal" evidence="9">
    <location>
        <begin position="41"/>
        <end position="116"/>
    </location>
</feature>
<comment type="pathway">
    <text evidence="1">Lipid metabolism.</text>
</comment>
<dbReference type="Proteomes" id="UP000001514">
    <property type="component" value="Unassembled WGS sequence"/>
</dbReference>
<evidence type="ECO:0000256" key="5">
    <source>
        <dbReference type="ARBA" id="ARBA00022832"/>
    </source>
</evidence>
<dbReference type="EMBL" id="GL377629">
    <property type="protein sequence ID" value="EFJ14049.1"/>
    <property type="molecule type" value="Genomic_DNA"/>
</dbReference>
<keyword evidence="4" id="KW-0808">Transferase</keyword>
<keyword evidence="7" id="KW-0275">Fatty acid biosynthesis</keyword>
<gene>
    <name evidence="10" type="ORF">SELMODRAFT_423968</name>
</gene>
<evidence type="ECO:0000256" key="6">
    <source>
        <dbReference type="ARBA" id="ARBA00023098"/>
    </source>
</evidence>
<dbReference type="PANTHER" id="PTHR43091">
    <property type="entry name" value="3-OXOACYL-[ACYL-CARRIER-PROTEIN] SYNTHASE"/>
    <property type="match status" value="1"/>
</dbReference>
<dbReference type="GO" id="GO:0006633">
    <property type="term" value="P:fatty acid biosynthetic process"/>
    <property type="evidence" value="ECO:0007669"/>
    <property type="project" value="UniProtKB-KW"/>
</dbReference>
<evidence type="ECO:0000256" key="4">
    <source>
        <dbReference type="ARBA" id="ARBA00022679"/>
    </source>
</evidence>
<evidence type="ECO:0000256" key="7">
    <source>
        <dbReference type="ARBA" id="ARBA00023160"/>
    </source>
</evidence>
<keyword evidence="5" id="KW-0276">Fatty acid metabolism</keyword>
<dbReference type="PANTHER" id="PTHR43091:SF1">
    <property type="entry name" value="BETA-KETOACYL-[ACYL-CARRIER-PROTEIN] SYNTHASE III, CHLOROPLASTIC"/>
    <property type="match status" value="1"/>
</dbReference>
<sequence length="198" mass="21304">MEEIYGTGSAVISVTADISDSVFVAWSTWQINCDAITRLPLDTVAACSGFMIGLIEPSMLMRGGRFKTALVVGAHVLSRYVDWTDRKTCILFGDATGVVVLKASTSKDNLLGYQMPTYLVEIKLHQKAEANQQILDKVTKKGPKEKVLSNLGSYGNTSAASISLVLYEQVRSGRVKPGDVIATAGFGTGFCKGCRPET</sequence>
<evidence type="ECO:0000259" key="9">
    <source>
        <dbReference type="Pfam" id="PF08545"/>
    </source>
</evidence>
<feature type="domain" description="Beta-ketoacyl-[acyl-carrier-protein] synthase III C-terminal" evidence="8">
    <location>
        <begin position="128"/>
        <end position="193"/>
    </location>
</feature>
<dbReference type="KEGG" id="smo:SELMODRAFT_423968"/>
<name>D8SND5_SELML</name>
<keyword evidence="11" id="KW-1185">Reference proteome</keyword>
<dbReference type="Pfam" id="PF08545">
    <property type="entry name" value="ACP_syn_III"/>
    <property type="match status" value="1"/>
</dbReference>
<dbReference type="GO" id="GO:0004315">
    <property type="term" value="F:3-oxoacyl-[acyl-carrier-protein] synthase activity"/>
    <property type="evidence" value="ECO:0007669"/>
    <property type="project" value="InterPro"/>
</dbReference>
<keyword evidence="6" id="KW-0443">Lipid metabolism</keyword>
<dbReference type="Pfam" id="PF08541">
    <property type="entry name" value="ACP_syn_III_C"/>
    <property type="match status" value="1"/>
</dbReference>
<protein>
    <recommendedName>
        <fullName evidence="12">Beta-ketoacyl-[acyl-carrier-protein] synthase III C-terminal domain-containing protein</fullName>
    </recommendedName>
</protein>
<organism evidence="11">
    <name type="scientific">Selaginella moellendorffii</name>
    <name type="common">Spikemoss</name>
    <dbReference type="NCBI Taxonomy" id="88036"/>
    <lineage>
        <taxon>Eukaryota</taxon>
        <taxon>Viridiplantae</taxon>
        <taxon>Streptophyta</taxon>
        <taxon>Embryophyta</taxon>
        <taxon>Tracheophyta</taxon>
        <taxon>Lycopodiopsida</taxon>
        <taxon>Selaginellales</taxon>
        <taxon>Selaginellaceae</taxon>
        <taxon>Selaginella</taxon>
    </lineage>
</organism>
<dbReference type="InterPro" id="IPR013751">
    <property type="entry name" value="ACP_syn_III_N"/>
</dbReference>
<dbReference type="InterPro" id="IPR016039">
    <property type="entry name" value="Thiolase-like"/>
</dbReference>
<dbReference type="eggNOG" id="ENOG502QUK2">
    <property type="taxonomic scope" value="Eukaryota"/>
</dbReference>
<evidence type="ECO:0008006" key="12">
    <source>
        <dbReference type="Google" id="ProtNLM"/>
    </source>
</evidence>
<accession>D8SND5</accession>
<evidence type="ECO:0000256" key="1">
    <source>
        <dbReference type="ARBA" id="ARBA00005189"/>
    </source>
</evidence>